<evidence type="ECO:0000313" key="2">
    <source>
        <dbReference type="EMBL" id="KMS97203.1"/>
    </source>
</evidence>
<feature type="signal peptide" evidence="1">
    <location>
        <begin position="1"/>
        <end position="17"/>
    </location>
</feature>
<organism evidence="2 3">
    <name type="scientific">Beta vulgaris subsp. vulgaris</name>
    <name type="common">Beet</name>
    <dbReference type="NCBI Taxonomy" id="3555"/>
    <lineage>
        <taxon>Eukaryota</taxon>
        <taxon>Viridiplantae</taxon>
        <taxon>Streptophyta</taxon>
        <taxon>Embryophyta</taxon>
        <taxon>Tracheophyta</taxon>
        <taxon>Spermatophyta</taxon>
        <taxon>Magnoliopsida</taxon>
        <taxon>eudicotyledons</taxon>
        <taxon>Gunneridae</taxon>
        <taxon>Pentapetalae</taxon>
        <taxon>Caryophyllales</taxon>
        <taxon>Chenopodiaceae</taxon>
        <taxon>Betoideae</taxon>
        <taxon>Beta</taxon>
    </lineage>
</organism>
<feature type="chain" id="PRO_5005294273" description="Prolamin-like domain-containing protein" evidence="1">
    <location>
        <begin position="18"/>
        <end position="124"/>
    </location>
</feature>
<accession>A0A0J8BB23</accession>
<dbReference type="Proteomes" id="UP000035740">
    <property type="component" value="Unassembled WGS sequence"/>
</dbReference>
<evidence type="ECO:0000256" key="1">
    <source>
        <dbReference type="SAM" id="SignalP"/>
    </source>
</evidence>
<reference evidence="2 3" key="1">
    <citation type="journal article" date="2014" name="Nature">
        <title>The genome of the recently domesticated crop plant sugar beet (Beta vulgaris).</title>
        <authorList>
            <person name="Dohm J.C."/>
            <person name="Minoche A.E."/>
            <person name="Holtgrawe D."/>
            <person name="Capella-Gutierrez S."/>
            <person name="Zakrzewski F."/>
            <person name="Tafer H."/>
            <person name="Rupp O."/>
            <person name="Sorensen T.R."/>
            <person name="Stracke R."/>
            <person name="Reinhardt R."/>
            <person name="Goesmann A."/>
            <person name="Kraft T."/>
            <person name="Schulz B."/>
            <person name="Stadler P.F."/>
            <person name="Schmidt T."/>
            <person name="Gabaldon T."/>
            <person name="Lehrach H."/>
            <person name="Weisshaar B."/>
            <person name="Himmelbauer H."/>
        </authorList>
    </citation>
    <scope>NUCLEOTIDE SEQUENCE [LARGE SCALE GENOMIC DNA]</scope>
    <source>
        <tissue evidence="2">Taproot</tissue>
    </source>
</reference>
<evidence type="ECO:0000313" key="3">
    <source>
        <dbReference type="Proteomes" id="UP000035740"/>
    </source>
</evidence>
<sequence length="124" mass="14187">MKFVVAFLALFLAIAMAQELQDLESVSYDPEWWPHYPPHPIPPTHPPHFNHAAKKCHKAIHNPDLVACMHDLQTYWKTHKITISPDCCSAMTKIHKVCPIFKARHPFVGKLIKHHCHATSPSPM</sequence>
<protein>
    <recommendedName>
        <fullName evidence="4">Prolamin-like domain-containing protein</fullName>
    </recommendedName>
</protein>
<gene>
    <name evidence="2" type="ORF">BVRB_7g177550</name>
</gene>
<dbReference type="EMBL" id="KQ090338">
    <property type="protein sequence ID" value="KMS97203.1"/>
    <property type="molecule type" value="Genomic_DNA"/>
</dbReference>
<keyword evidence="3" id="KW-1185">Reference proteome</keyword>
<proteinExistence type="predicted"/>
<evidence type="ECO:0008006" key="4">
    <source>
        <dbReference type="Google" id="ProtNLM"/>
    </source>
</evidence>
<dbReference type="Gramene" id="KMS97203">
    <property type="protein sequence ID" value="KMS97203"/>
    <property type="gene ID" value="BVRB_7g177550"/>
</dbReference>
<name>A0A0J8BB23_BETVV</name>
<dbReference type="AlphaFoldDB" id="A0A0J8BB23"/>
<keyword evidence="1" id="KW-0732">Signal</keyword>